<dbReference type="EMBL" id="FN653019">
    <property type="protein sequence ID" value="CBY22528.1"/>
    <property type="molecule type" value="Genomic_DNA"/>
</dbReference>
<accession>E4WZD2</accession>
<dbReference type="Proteomes" id="UP000001307">
    <property type="component" value="Unassembled WGS sequence"/>
</dbReference>
<sequence length="108" mass="12351">MKMTLIISNYNEPHDTQLRGLEHTYSIRRDTGSIGGILPNLRSNKSRNRLKKIGMRSSSSLAGAIKIRLSSPFDLRITMPSIKPWKSITIFPTALLSRLWQFRKLLIV</sequence>
<reference evidence="1" key="1">
    <citation type="journal article" date="2010" name="Science">
        <title>Plasticity of animal genome architecture unmasked by rapid evolution of a pelagic tunicate.</title>
        <authorList>
            <person name="Denoeud F."/>
            <person name="Henriet S."/>
            <person name="Mungpakdee S."/>
            <person name="Aury J.M."/>
            <person name="Da Silva C."/>
            <person name="Brinkmann H."/>
            <person name="Mikhaleva J."/>
            <person name="Olsen L.C."/>
            <person name="Jubin C."/>
            <person name="Canestro C."/>
            <person name="Bouquet J.M."/>
            <person name="Danks G."/>
            <person name="Poulain J."/>
            <person name="Campsteijn C."/>
            <person name="Adamski M."/>
            <person name="Cross I."/>
            <person name="Yadetie F."/>
            <person name="Muffato M."/>
            <person name="Louis A."/>
            <person name="Butcher S."/>
            <person name="Tsagkogeorga G."/>
            <person name="Konrad A."/>
            <person name="Singh S."/>
            <person name="Jensen M.F."/>
            <person name="Cong E.H."/>
            <person name="Eikeseth-Otteraa H."/>
            <person name="Noel B."/>
            <person name="Anthouard V."/>
            <person name="Porcel B.M."/>
            <person name="Kachouri-Lafond R."/>
            <person name="Nishino A."/>
            <person name="Ugolini M."/>
            <person name="Chourrout P."/>
            <person name="Nishida H."/>
            <person name="Aasland R."/>
            <person name="Huzurbazar S."/>
            <person name="Westhof E."/>
            <person name="Delsuc F."/>
            <person name="Lehrach H."/>
            <person name="Reinhardt R."/>
            <person name="Weissenbach J."/>
            <person name="Roy S.W."/>
            <person name="Artiguenave F."/>
            <person name="Postlethwait J.H."/>
            <person name="Manak J.R."/>
            <person name="Thompson E.M."/>
            <person name="Jaillon O."/>
            <person name="Du Pasquier L."/>
            <person name="Boudinot P."/>
            <person name="Liberles D.A."/>
            <person name="Volff J.N."/>
            <person name="Philippe H."/>
            <person name="Lenhard B."/>
            <person name="Roest Crollius H."/>
            <person name="Wincker P."/>
            <person name="Chourrout D."/>
        </authorList>
    </citation>
    <scope>NUCLEOTIDE SEQUENCE [LARGE SCALE GENOMIC DNA]</scope>
</reference>
<protein>
    <submittedName>
        <fullName evidence="1">Uncharacterized protein</fullName>
    </submittedName>
</protein>
<keyword evidence="2" id="KW-1185">Reference proteome</keyword>
<proteinExistence type="predicted"/>
<gene>
    <name evidence="1" type="ORF">GSOID_T00013287001</name>
</gene>
<evidence type="ECO:0000313" key="2">
    <source>
        <dbReference type="Proteomes" id="UP000001307"/>
    </source>
</evidence>
<dbReference type="InParanoid" id="E4WZD2"/>
<organism evidence="1">
    <name type="scientific">Oikopleura dioica</name>
    <name type="common">Tunicate</name>
    <dbReference type="NCBI Taxonomy" id="34765"/>
    <lineage>
        <taxon>Eukaryota</taxon>
        <taxon>Metazoa</taxon>
        <taxon>Chordata</taxon>
        <taxon>Tunicata</taxon>
        <taxon>Appendicularia</taxon>
        <taxon>Copelata</taxon>
        <taxon>Oikopleuridae</taxon>
        <taxon>Oikopleura</taxon>
    </lineage>
</organism>
<evidence type="ECO:0000313" key="1">
    <source>
        <dbReference type="EMBL" id="CBY22528.1"/>
    </source>
</evidence>
<dbReference type="AlphaFoldDB" id="E4WZD2"/>
<name>E4WZD2_OIKDI</name>